<feature type="non-terminal residue" evidence="3">
    <location>
        <position position="1"/>
    </location>
</feature>
<proteinExistence type="predicted"/>
<evidence type="ECO:0000256" key="2">
    <source>
        <dbReference type="SAM" id="Phobius"/>
    </source>
</evidence>
<keyword evidence="2" id="KW-1133">Transmembrane helix</keyword>
<protein>
    <submittedName>
        <fullName evidence="3">Uncharacterized protein</fullName>
    </submittedName>
</protein>
<keyword evidence="2" id="KW-0472">Membrane</keyword>
<keyword evidence="4" id="KW-1185">Reference proteome</keyword>
<organism evidence="3 4">
    <name type="scientific">Actinomadura adrarensis</name>
    <dbReference type="NCBI Taxonomy" id="1819600"/>
    <lineage>
        <taxon>Bacteria</taxon>
        <taxon>Bacillati</taxon>
        <taxon>Actinomycetota</taxon>
        <taxon>Actinomycetes</taxon>
        <taxon>Streptosporangiales</taxon>
        <taxon>Thermomonosporaceae</taxon>
        <taxon>Actinomadura</taxon>
    </lineage>
</organism>
<feature type="transmembrane region" description="Helical" evidence="2">
    <location>
        <begin position="12"/>
        <end position="34"/>
    </location>
</feature>
<evidence type="ECO:0000313" key="3">
    <source>
        <dbReference type="EMBL" id="MFD0854426.1"/>
    </source>
</evidence>
<evidence type="ECO:0000313" key="4">
    <source>
        <dbReference type="Proteomes" id="UP001597083"/>
    </source>
</evidence>
<sequence length="251" mass="26179">MPPAEGGKKGRRLPLIVGGAAVAGLLLIGGGVFVSGMLRDDSSEAGNASASPAQTPTAAPSPTQPVLEPVKLKSRTTDPNPLTLKEAFGKSKFTASKKKYERTAWNHRRSCTGVVSGTKLTSAIKKGGCSQVLRATYARGDGVLVGTVGVFNLETEEAAKAAEKAAAAKNAFLEPLKGKGDSKTIGRGEALGTAEAQGHYLVMTWVQRPDGKKIASKYHSLVSTFGQQIIRGSGLSVALHYRETEGKPYGS</sequence>
<dbReference type="EMBL" id="JBHTIR010002930">
    <property type="protein sequence ID" value="MFD0854426.1"/>
    <property type="molecule type" value="Genomic_DNA"/>
</dbReference>
<evidence type="ECO:0000256" key="1">
    <source>
        <dbReference type="SAM" id="MobiDB-lite"/>
    </source>
</evidence>
<accession>A0ABW3CJE4</accession>
<reference evidence="4" key="1">
    <citation type="journal article" date="2019" name="Int. J. Syst. Evol. Microbiol.">
        <title>The Global Catalogue of Microorganisms (GCM) 10K type strain sequencing project: providing services to taxonomists for standard genome sequencing and annotation.</title>
        <authorList>
            <consortium name="The Broad Institute Genomics Platform"/>
            <consortium name="The Broad Institute Genome Sequencing Center for Infectious Disease"/>
            <person name="Wu L."/>
            <person name="Ma J."/>
        </authorList>
    </citation>
    <scope>NUCLEOTIDE SEQUENCE [LARGE SCALE GENOMIC DNA]</scope>
    <source>
        <strain evidence="4">JCM 31696</strain>
    </source>
</reference>
<feature type="compositionally biased region" description="Low complexity" evidence="1">
    <location>
        <begin position="48"/>
        <end position="65"/>
    </location>
</feature>
<name>A0ABW3CJE4_9ACTN</name>
<feature type="region of interest" description="Disordered" evidence="1">
    <location>
        <begin position="42"/>
        <end position="83"/>
    </location>
</feature>
<comment type="caution">
    <text evidence="3">The sequence shown here is derived from an EMBL/GenBank/DDBJ whole genome shotgun (WGS) entry which is preliminary data.</text>
</comment>
<dbReference type="Proteomes" id="UP001597083">
    <property type="component" value="Unassembled WGS sequence"/>
</dbReference>
<gene>
    <name evidence="3" type="ORF">ACFQ07_19480</name>
</gene>
<keyword evidence="2" id="KW-0812">Transmembrane</keyword>